<protein>
    <recommendedName>
        <fullName evidence="1">diguanylate cyclase</fullName>
        <ecNumber evidence="1">2.7.7.65</ecNumber>
    </recommendedName>
</protein>
<reference evidence="6" key="1">
    <citation type="submission" date="2022-05" db="EMBL/GenBank/DDBJ databases">
        <title>Schlegelella sp. nov., isolated from mangrove soil.</title>
        <authorList>
            <person name="Liu Y."/>
            <person name="Ge X."/>
            <person name="Liu W."/>
        </authorList>
    </citation>
    <scope>NUCLEOTIDE SEQUENCE</scope>
    <source>
        <strain evidence="6">S2-27</strain>
    </source>
</reference>
<feature type="compositionally biased region" description="Low complexity" evidence="3">
    <location>
        <begin position="382"/>
        <end position="393"/>
    </location>
</feature>
<dbReference type="InterPro" id="IPR043128">
    <property type="entry name" value="Rev_trsase/Diguanyl_cyclase"/>
</dbReference>
<comment type="caution">
    <text evidence="6">The sequence shown here is derived from an EMBL/GenBank/DDBJ whole genome shotgun (WGS) entry which is preliminary data.</text>
</comment>
<sequence>MDLSIVSITSAVLGFVLAALLGLTIRWVPDSDGAQYWALAFVPLGVGSALVGRSESLPALLLVLREPILLTGYGLLLIGLRQYLRRSRPWALAGSVVLASLVVNAFFTAVVPSPEVRMNVRTIGIFVLMTAALLALRHVSGSTLREVRLYLQAGFGTVAALALARTMVSVLPLPLDAALVQHLTAIAGAVTTIMLLAVVTGLALLMTARMNEALARLTVRDPLTGIFNRRGIEEAAATTLSFARRIGRPIALLACDLDHFKAVNDSHGHARGDDVLRSFAQLLTEHFPSADPVGRLGGEEFVVLLPGTDDEQAYAAAERLRMHIEQHAFRLPDGQSLRLSVSIGVAVQAQADTHWDDLLRRADKALYQAKAAGRNCTVAAPAGAPGTGAAAPGWRAEAGGAA</sequence>
<evidence type="ECO:0000313" key="6">
    <source>
        <dbReference type="EMBL" id="MCM5679629.1"/>
    </source>
</evidence>
<feature type="transmembrane region" description="Helical" evidence="4">
    <location>
        <begin position="6"/>
        <end position="27"/>
    </location>
</feature>
<evidence type="ECO:0000259" key="5">
    <source>
        <dbReference type="PROSITE" id="PS50887"/>
    </source>
</evidence>
<name>A0ABT0YLM4_9BURK</name>
<dbReference type="PANTHER" id="PTHR45138">
    <property type="entry name" value="REGULATORY COMPONENTS OF SENSORY TRANSDUCTION SYSTEM"/>
    <property type="match status" value="1"/>
</dbReference>
<evidence type="ECO:0000256" key="1">
    <source>
        <dbReference type="ARBA" id="ARBA00012528"/>
    </source>
</evidence>
<comment type="catalytic activity">
    <reaction evidence="2">
        <text>2 GTP = 3',3'-c-di-GMP + 2 diphosphate</text>
        <dbReference type="Rhea" id="RHEA:24898"/>
        <dbReference type="ChEBI" id="CHEBI:33019"/>
        <dbReference type="ChEBI" id="CHEBI:37565"/>
        <dbReference type="ChEBI" id="CHEBI:58805"/>
        <dbReference type="EC" id="2.7.7.65"/>
    </reaction>
</comment>
<evidence type="ECO:0000256" key="2">
    <source>
        <dbReference type="ARBA" id="ARBA00034247"/>
    </source>
</evidence>
<feature type="transmembrane region" description="Helical" evidence="4">
    <location>
        <begin position="149"/>
        <end position="171"/>
    </location>
</feature>
<gene>
    <name evidence="6" type="ORF">M8A51_08795</name>
</gene>
<keyword evidence="7" id="KW-1185">Reference proteome</keyword>
<dbReference type="CDD" id="cd01949">
    <property type="entry name" value="GGDEF"/>
    <property type="match status" value="1"/>
</dbReference>
<dbReference type="PANTHER" id="PTHR45138:SF9">
    <property type="entry name" value="DIGUANYLATE CYCLASE DGCM-RELATED"/>
    <property type="match status" value="1"/>
</dbReference>
<evidence type="ECO:0000256" key="4">
    <source>
        <dbReference type="SAM" id="Phobius"/>
    </source>
</evidence>
<feature type="region of interest" description="Disordered" evidence="3">
    <location>
        <begin position="382"/>
        <end position="402"/>
    </location>
</feature>
<dbReference type="SUPFAM" id="SSF55073">
    <property type="entry name" value="Nucleotide cyclase"/>
    <property type="match status" value="1"/>
</dbReference>
<dbReference type="Pfam" id="PF00990">
    <property type="entry name" value="GGDEF"/>
    <property type="match status" value="1"/>
</dbReference>
<organism evidence="6 7">
    <name type="scientific">Caldimonas mangrovi</name>
    <dbReference type="NCBI Taxonomy" id="2944811"/>
    <lineage>
        <taxon>Bacteria</taxon>
        <taxon>Pseudomonadati</taxon>
        <taxon>Pseudomonadota</taxon>
        <taxon>Betaproteobacteria</taxon>
        <taxon>Burkholderiales</taxon>
        <taxon>Sphaerotilaceae</taxon>
        <taxon>Caldimonas</taxon>
    </lineage>
</organism>
<keyword evidence="4" id="KW-0472">Membrane</keyword>
<dbReference type="SMART" id="SM00267">
    <property type="entry name" value="GGDEF"/>
    <property type="match status" value="1"/>
</dbReference>
<evidence type="ECO:0000313" key="7">
    <source>
        <dbReference type="Proteomes" id="UP001165541"/>
    </source>
</evidence>
<dbReference type="InterPro" id="IPR029787">
    <property type="entry name" value="Nucleotide_cyclase"/>
</dbReference>
<dbReference type="InterPro" id="IPR000160">
    <property type="entry name" value="GGDEF_dom"/>
</dbReference>
<dbReference type="EMBL" id="JAMKFE010000004">
    <property type="protein sequence ID" value="MCM5679629.1"/>
    <property type="molecule type" value="Genomic_DNA"/>
</dbReference>
<dbReference type="NCBIfam" id="TIGR00254">
    <property type="entry name" value="GGDEF"/>
    <property type="match status" value="1"/>
</dbReference>
<evidence type="ECO:0000256" key="3">
    <source>
        <dbReference type="SAM" id="MobiDB-lite"/>
    </source>
</evidence>
<proteinExistence type="predicted"/>
<feature type="transmembrane region" description="Helical" evidence="4">
    <location>
        <begin position="34"/>
        <end position="51"/>
    </location>
</feature>
<keyword evidence="4" id="KW-1133">Transmembrane helix</keyword>
<keyword evidence="4" id="KW-0812">Transmembrane</keyword>
<feature type="transmembrane region" description="Helical" evidence="4">
    <location>
        <begin position="183"/>
        <end position="206"/>
    </location>
</feature>
<feature type="transmembrane region" description="Helical" evidence="4">
    <location>
        <begin position="118"/>
        <end position="137"/>
    </location>
</feature>
<dbReference type="Proteomes" id="UP001165541">
    <property type="component" value="Unassembled WGS sequence"/>
</dbReference>
<dbReference type="InterPro" id="IPR050469">
    <property type="entry name" value="Diguanylate_Cyclase"/>
</dbReference>
<accession>A0ABT0YLM4</accession>
<dbReference type="PROSITE" id="PS50887">
    <property type="entry name" value="GGDEF"/>
    <property type="match status" value="1"/>
</dbReference>
<dbReference type="RefSeq" id="WP_251777828.1">
    <property type="nucleotide sequence ID" value="NZ_JAMKFE010000004.1"/>
</dbReference>
<dbReference type="EC" id="2.7.7.65" evidence="1"/>
<feature type="transmembrane region" description="Helical" evidence="4">
    <location>
        <begin position="90"/>
        <end position="112"/>
    </location>
</feature>
<feature type="domain" description="GGDEF" evidence="5">
    <location>
        <begin position="248"/>
        <end position="382"/>
    </location>
</feature>
<feature type="transmembrane region" description="Helical" evidence="4">
    <location>
        <begin position="57"/>
        <end position="78"/>
    </location>
</feature>
<dbReference type="Gene3D" id="3.30.70.270">
    <property type="match status" value="1"/>
</dbReference>